<dbReference type="Proteomes" id="UP001215280">
    <property type="component" value="Unassembled WGS sequence"/>
</dbReference>
<keyword evidence="2" id="KW-1185">Reference proteome</keyword>
<accession>A0AAD7KB58</accession>
<name>A0AAD7KB58_9AGAR</name>
<comment type="caution">
    <text evidence="1">The sequence shown here is derived from an EMBL/GenBank/DDBJ whole genome shotgun (WGS) entry which is preliminary data.</text>
</comment>
<evidence type="ECO:0000313" key="1">
    <source>
        <dbReference type="EMBL" id="KAJ7781952.1"/>
    </source>
</evidence>
<reference evidence="1" key="1">
    <citation type="submission" date="2023-03" db="EMBL/GenBank/DDBJ databases">
        <title>Massive genome expansion in bonnet fungi (Mycena s.s.) driven by repeated elements and novel gene families across ecological guilds.</title>
        <authorList>
            <consortium name="Lawrence Berkeley National Laboratory"/>
            <person name="Harder C.B."/>
            <person name="Miyauchi S."/>
            <person name="Viragh M."/>
            <person name="Kuo A."/>
            <person name="Thoen E."/>
            <person name="Andreopoulos B."/>
            <person name="Lu D."/>
            <person name="Skrede I."/>
            <person name="Drula E."/>
            <person name="Henrissat B."/>
            <person name="Morin E."/>
            <person name="Kohler A."/>
            <person name="Barry K."/>
            <person name="LaButti K."/>
            <person name="Morin E."/>
            <person name="Salamov A."/>
            <person name="Lipzen A."/>
            <person name="Mereny Z."/>
            <person name="Hegedus B."/>
            <person name="Baldrian P."/>
            <person name="Stursova M."/>
            <person name="Weitz H."/>
            <person name="Taylor A."/>
            <person name="Grigoriev I.V."/>
            <person name="Nagy L.G."/>
            <person name="Martin F."/>
            <person name="Kauserud H."/>
        </authorList>
    </citation>
    <scope>NUCLEOTIDE SEQUENCE</scope>
    <source>
        <strain evidence="1">CBHHK188m</strain>
    </source>
</reference>
<sequence>LVVVEMAVHTLVAASFRGCHIRLQSKNPGIISALQHDMSHNSSQNRIVHQLLNLFFDNDIWLTVEYVSTKSNPADGPSRG</sequence>
<feature type="non-terminal residue" evidence="1">
    <location>
        <position position="80"/>
    </location>
</feature>
<dbReference type="EMBL" id="JARJLG010000004">
    <property type="protein sequence ID" value="KAJ7781952.1"/>
    <property type="molecule type" value="Genomic_DNA"/>
</dbReference>
<gene>
    <name evidence="1" type="ORF">DFH07DRAFT_679597</name>
</gene>
<feature type="non-terminal residue" evidence="1">
    <location>
        <position position="1"/>
    </location>
</feature>
<proteinExistence type="predicted"/>
<evidence type="ECO:0000313" key="2">
    <source>
        <dbReference type="Proteomes" id="UP001215280"/>
    </source>
</evidence>
<organism evidence="1 2">
    <name type="scientific">Mycena maculata</name>
    <dbReference type="NCBI Taxonomy" id="230809"/>
    <lineage>
        <taxon>Eukaryota</taxon>
        <taxon>Fungi</taxon>
        <taxon>Dikarya</taxon>
        <taxon>Basidiomycota</taxon>
        <taxon>Agaricomycotina</taxon>
        <taxon>Agaricomycetes</taxon>
        <taxon>Agaricomycetidae</taxon>
        <taxon>Agaricales</taxon>
        <taxon>Marasmiineae</taxon>
        <taxon>Mycenaceae</taxon>
        <taxon>Mycena</taxon>
    </lineage>
</organism>
<dbReference type="AlphaFoldDB" id="A0AAD7KB58"/>
<protein>
    <submittedName>
        <fullName evidence="1">Uncharacterized protein</fullName>
    </submittedName>
</protein>